<evidence type="ECO:0000256" key="4">
    <source>
        <dbReference type="ARBA" id="ARBA00011959"/>
    </source>
</evidence>
<comment type="similarity">
    <text evidence="3">Belongs to the ribose 5-phosphate isomerase family.</text>
</comment>
<dbReference type="AlphaFoldDB" id="U6GDV4"/>
<dbReference type="VEuPathDB" id="ToxoDB:EAH_00026530"/>
<comment type="pathway">
    <text evidence="2">Carbohydrate degradation; pentose phosphate pathway; D-ribose 5-phosphate from D-ribulose 5-phosphate (non-oxidative stage): step 1/1.</text>
</comment>
<evidence type="ECO:0000313" key="7">
    <source>
        <dbReference type="Proteomes" id="UP000018050"/>
    </source>
</evidence>
<dbReference type="Proteomes" id="UP000018050">
    <property type="component" value="Unassembled WGS sequence"/>
</dbReference>
<dbReference type="Gene3D" id="3.30.70.260">
    <property type="match status" value="2"/>
</dbReference>
<sequence>MLDESAESLGISVLPLDEISLPLDVAIDGADEVFKTGNSLVLVKGRGGALMREKLVEIVDEDKLVTDKTFGTTGALPLEIVQFGAQATRRSVLAAIVKVIEEKAPQGGPSEQDPEKAAEALGVSAVYRHCKGSSNQLFVSDNGNFCLDLFFKRPIKDPHKLHDRLINIVDEDKLVTDKTFGTTGALPLEIVQFGAQATRRSVLAAIVKVIEEKAPQGGPSEQDPEKAAEALGVSAVYRHCKGSSNQLFVSDNGNFCLDLFFKRPIKDPHKLHDRLINVVGVVETGIFIGISDLCIVGHSSGTTTRVAL</sequence>
<dbReference type="PANTHER" id="PTHR43748:SF3">
    <property type="entry name" value="RIBOSE-5-PHOSPHATE ISOMERASE 3, CHLOROPLASTIC-RELATED"/>
    <property type="match status" value="1"/>
</dbReference>
<dbReference type="InterPro" id="IPR037171">
    <property type="entry name" value="NagB/RpiA_transferase-like"/>
</dbReference>
<keyword evidence="5 6" id="KW-0413">Isomerase</keyword>
<evidence type="ECO:0000256" key="2">
    <source>
        <dbReference type="ARBA" id="ARBA00004988"/>
    </source>
</evidence>
<evidence type="ECO:0000256" key="5">
    <source>
        <dbReference type="ARBA" id="ARBA00023235"/>
    </source>
</evidence>
<dbReference type="InterPro" id="IPR050262">
    <property type="entry name" value="Ribose-5P_isomerase"/>
</dbReference>
<comment type="catalytic activity">
    <reaction evidence="1">
        <text>aldehydo-D-ribose 5-phosphate = D-ribulose 5-phosphate</text>
        <dbReference type="Rhea" id="RHEA:14657"/>
        <dbReference type="ChEBI" id="CHEBI:58121"/>
        <dbReference type="ChEBI" id="CHEBI:58273"/>
        <dbReference type="EC" id="5.3.1.6"/>
    </reaction>
</comment>
<name>U6GDV4_EIMAC</name>
<dbReference type="GO" id="GO:0004751">
    <property type="term" value="F:ribose-5-phosphate isomerase activity"/>
    <property type="evidence" value="ECO:0007669"/>
    <property type="project" value="UniProtKB-EC"/>
</dbReference>
<evidence type="ECO:0000256" key="3">
    <source>
        <dbReference type="ARBA" id="ARBA00008088"/>
    </source>
</evidence>
<keyword evidence="7" id="KW-1185">Reference proteome</keyword>
<evidence type="ECO:0000256" key="1">
    <source>
        <dbReference type="ARBA" id="ARBA00001713"/>
    </source>
</evidence>
<reference evidence="6" key="1">
    <citation type="submission" date="2013-10" db="EMBL/GenBank/DDBJ databases">
        <title>Genomic analysis of the causative agents of coccidiosis in chickens.</title>
        <authorList>
            <person name="Reid A.J."/>
            <person name="Blake D."/>
            <person name="Billington K."/>
            <person name="Browne H."/>
            <person name="Dunn M."/>
            <person name="Hung S."/>
            <person name="Kawahara F."/>
            <person name="Miranda-Saavedra D."/>
            <person name="Mourier T."/>
            <person name="Nagra H."/>
            <person name="Otto T.D."/>
            <person name="Rawlings N."/>
            <person name="Sanchez A."/>
            <person name="Sanders M."/>
            <person name="Subramaniam C."/>
            <person name="Tay Y."/>
            <person name="Dear P."/>
            <person name="Doerig C."/>
            <person name="Gruber A."/>
            <person name="Parkinson J."/>
            <person name="Shirley M."/>
            <person name="Wan K.L."/>
            <person name="Berriman M."/>
            <person name="Tomley F."/>
            <person name="Pain A."/>
        </authorList>
    </citation>
    <scope>NUCLEOTIDE SEQUENCE</scope>
    <source>
        <strain evidence="6">Houghton</strain>
    </source>
</reference>
<dbReference type="SUPFAM" id="SSF100950">
    <property type="entry name" value="NagB/RpiA/CoA transferase-like"/>
    <property type="match status" value="1"/>
</dbReference>
<dbReference type="EC" id="5.3.1.6" evidence="4"/>
<dbReference type="SUPFAM" id="SSF75445">
    <property type="entry name" value="D-ribose-5-phosphate isomerase (RpiA), lid domain"/>
    <property type="match status" value="2"/>
</dbReference>
<reference evidence="6" key="2">
    <citation type="submission" date="2013-10" db="EMBL/GenBank/DDBJ databases">
        <authorList>
            <person name="Aslett M."/>
        </authorList>
    </citation>
    <scope>NUCLEOTIDE SEQUENCE</scope>
    <source>
        <strain evidence="6">Houghton</strain>
    </source>
</reference>
<dbReference type="EMBL" id="HG670728">
    <property type="protein sequence ID" value="CDI77712.1"/>
    <property type="molecule type" value="Genomic_DNA"/>
</dbReference>
<proteinExistence type="inferred from homology"/>
<accession>U6GDV4</accession>
<dbReference type="OrthoDB" id="1555531at2759"/>
<dbReference type="GeneID" id="25270723"/>
<dbReference type="RefSeq" id="XP_013251973.1">
    <property type="nucleotide sequence ID" value="XM_013396519.1"/>
</dbReference>
<dbReference type="UniPathway" id="UPA00115">
    <property type="reaction ID" value="UER00412"/>
</dbReference>
<protein>
    <recommendedName>
        <fullName evidence="4">ribose-5-phosphate isomerase</fullName>
        <ecNumber evidence="4">5.3.1.6</ecNumber>
    </recommendedName>
</protein>
<dbReference type="InterPro" id="IPR004788">
    <property type="entry name" value="Ribose5P_isomerase_type_A"/>
</dbReference>
<evidence type="ECO:0000313" key="6">
    <source>
        <dbReference type="EMBL" id="CDI77712.1"/>
    </source>
</evidence>
<gene>
    <name evidence="6" type="ORF">EAH_00026530</name>
</gene>
<dbReference type="GO" id="GO:0009052">
    <property type="term" value="P:pentose-phosphate shunt, non-oxidative branch"/>
    <property type="evidence" value="ECO:0007669"/>
    <property type="project" value="InterPro"/>
</dbReference>
<dbReference type="PANTHER" id="PTHR43748">
    <property type="entry name" value="RIBOSE-5-PHOSPHATE ISOMERASE 3, CHLOROPLASTIC-RELATED"/>
    <property type="match status" value="1"/>
</dbReference>
<dbReference type="Pfam" id="PF06026">
    <property type="entry name" value="Rib_5-P_isom_A"/>
    <property type="match status" value="1"/>
</dbReference>
<organism evidence="6 7">
    <name type="scientific">Eimeria acervulina</name>
    <name type="common">Coccidian parasite</name>
    <dbReference type="NCBI Taxonomy" id="5801"/>
    <lineage>
        <taxon>Eukaryota</taxon>
        <taxon>Sar</taxon>
        <taxon>Alveolata</taxon>
        <taxon>Apicomplexa</taxon>
        <taxon>Conoidasida</taxon>
        <taxon>Coccidia</taxon>
        <taxon>Eucoccidiorida</taxon>
        <taxon>Eimeriorina</taxon>
        <taxon>Eimeriidae</taxon>
        <taxon>Eimeria</taxon>
    </lineage>
</organism>